<dbReference type="PRINTS" id="PR00109">
    <property type="entry name" value="TYRKINASE"/>
</dbReference>
<dbReference type="InterPro" id="IPR000494">
    <property type="entry name" value="Rcpt_L-dom"/>
</dbReference>
<dbReference type="InterPro" id="IPR050122">
    <property type="entry name" value="RTK"/>
</dbReference>
<feature type="region of interest" description="Disordered" evidence="23">
    <location>
        <begin position="739"/>
        <end position="767"/>
    </location>
</feature>
<dbReference type="CDD" id="cd05032">
    <property type="entry name" value="PTKc_InsR_like"/>
    <property type="match status" value="1"/>
</dbReference>
<dbReference type="PIRSF" id="PIRSF000620">
    <property type="entry name" value="Insulin_receptor"/>
    <property type="match status" value="1"/>
</dbReference>
<dbReference type="InterPro" id="IPR011009">
    <property type="entry name" value="Kinase-like_dom_sf"/>
</dbReference>
<reference evidence="27" key="3">
    <citation type="submission" date="2025-09" db="UniProtKB">
        <authorList>
            <consortium name="Ensembl"/>
        </authorList>
    </citation>
    <scope>IDENTIFICATION</scope>
</reference>
<evidence type="ECO:0000259" key="26">
    <source>
        <dbReference type="PROSITE" id="PS50853"/>
    </source>
</evidence>
<dbReference type="GO" id="GO:0071469">
    <property type="term" value="P:cellular response to alkaline pH"/>
    <property type="evidence" value="ECO:0007669"/>
    <property type="project" value="Ensembl"/>
</dbReference>
<comment type="catalytic activity">
    <reaction evidence="16 22">
        <text>L-tyrosyl-[protein] + ATP = O-phospho-L-tyrosyl-[protein] + ADP + H(+)</text>
        <dbReference type="Rhea" id="RHEA:10596"/>
        <dbReference type="Rhea" id="RHEA-COMP:10136"/>
        <dbReference type="Rhea" id="RHEA-COMP:20101"/>
        <dbReference type="ChEBI" id="CHEBI:15378"/>
        <dbReference type="ChEBI" id="CHEBI:30616"/>
        <dbReference type="ChEBI" id="CHEBI:46858"/>
        <dbReference type="ChEBI" id="CHEBI:61978"/>
        <dbReference type="ChEBI" id="CHEBI:456216"/>
        <dbReference type="EC" id="2.7.10.1"/>
    </reaction>
</comment>
<evidence type="ECO:0000256" key="17">
    <source>
        <dbReference type="ARBA" id="ARBA00055220"/>
    </source>
</evidence>
<feature type="binding site" evidence="20">
    <location>
        <position position="1148"/>
    </location>
    <ligand>
        <name>ATP</name>
        <dbReference type="ChEBI" id="CHEBI:30616"/>
    </ligand>
</feature>
<dbReference type="Pfam" id="PF01030">
    <property type="entry name" value="Recep_L_domain"/>
    <property type="match status" value="2"/>
</dbReference>
<dbReference type="PANTHER" id="PTHR24416">
    <property type="entry name" value="TYROSINE-PROTEIN KINASE RECEPTOR"/>
    <property type="match status" value="1"/>
</dbReference>
<reference evidence="27" key="1">
    <citation type="submission" date="2019-06" db="EMBL/GenBank/DDBJ databases">
        <title>G10K-VGP Goodes thornscrub tortoise genome, primary haplotype.</title>
        <authorList>
            <person name="Murphy B."/>
            <person name="Edwards T."/>
            <person name="Rhie A."/>
            <person name="Koren S."/>
            <person name="Phillippy A."/>
            <person name="Fedrigo O."/>
            <person name="Haase B."/>
            <person name="Mountcastle J."/>
            <person name="Lewin H."/>
            <person name="Damas J."/>
            <person name="Howe K."/>
            <person name="Formenti G."/>
            <person name="Myers G."/>
            <person name="Durbin R."/>
            <person name="Jarvis E.D."/>
        </authorList>
    </citation>
    <scope>NUCLEOTIDE SEQUENCE [LARGE SCALE GENOMIC DNA]</scope>
</reference>
<evidence type="ECO:0000256" key="3">
    <source>
        <dbReference type="ARBA" id="ARBA00022679"/>
    </source>
</evidence>
<dbReference type="SMART" id="SM00219">
    <property type="entry name" value="TyrKc"/>
    <property type="match status" value="1"/>
</dbReference>
<dbReference type="FunFam" id="1.10.510.10:FF:000050">
    <property type="entry name" value="Tyrosine-protein kinase receptor"/>
    <property type="match status" value="1"/>
</dbReference>
<dbReference type="Gene3D" id="3.30.200.20">
    <property type="entry name" value="Phosphorylase Kinase, domain 1"/>
    <property type="match status" value="1"/>
</dbReference>
<dbReference type="PROSITE" id="PS00107">
    <property type="entry name" value="PROTEIN_KINASE_ATP"/>
    <property type="match status" value="1"/>
</dbReference>
<organism evidence="27 28">
    <name type="scientific">Gopherus evgoodei</name>
    <name type="common">Goodes thornscrub tortoise</name>
    <dbReference type="NCBI Taxonomy" id="1825980"/>
    <lineage>
        <taxon>Eukaryota</taxon>
        <taxon>Metazoa</taxon>
        <taxon>Chordata</taxon>
        <taxon>Craniata</taxon>
        <taxon>Vertebrata</taxon>
        <taxon>Euteleostomi</taxon>
        <taxon>Archelosauria</taxon>
        <taxon>Testudinata</taxon>
        <taxon>Testudines</taxon>
        <taxon>Cryptodira</taxon>
        <taxon>Durocryptodira</taxon>
        <taxon>Testudinoidea</taxon>
        <taxon>Testudinidae</taxon>
        <taxon>Gopherus</taxon>
    </lineage>
</organism>
<dbReference type="Gene3D" id="2.60.40.10">
    <property type="entry name" value="Immunoglobulins"/>
    <property type="match status" value="4"/>
</dbReference>
<dbReference type="EC" id="2.7.10.1" evidence="22"/>
<dbReference type="GeneTree" id="ENSGT00940000160437"/>
<keyword evidence="2 22" id="KW-0597">Phosphoprotein</keyword>
<evidence type="ECO:0000256" key="23">
    <source>
        <dbReference type="SAM" id="MobiDB-lite"/>
    </source>
</evidence>
<dbReference type="InterPro" id="IPR008266">
    <property type="entry name" value="Tyr_kinase_AS"/>
</dbReference>
<dbReference type="InterPro" id="IPR006212">
    <property type="entry name" value="Furin_repeat"/>
</dbReference>
<feature type="binding site" evidence="20">
    <location>
        <position position="1004"/>
    </location>
    <ligand>
        <name>ATP</name>
        <dbReference type="ChEBI" id="CHEBI:30616"/>
    </ligand>
</feature>
<evidence type="ECO:0000256" key="2">
    <source>
        <dbReference type="ARBA" id="ARBA00022553"/>
    </source>
</evidence>
<dbReference type="FunFam" id="2.10.220.10:FF:000014">
    <property type="entry name" value="Tyrosine-protein kinase receptor"/>
    <property type="match status" value="1"/>
</dbReference>
<dbReference type="InterPro" id="IPR020635">
    <property type="entry name" value="Tyr_kinase_cat_dom"/>
</dbReference>
<dbReference type="SMART" id="SM00261">
    <property type="entry name" value="FU"/>
    <property type="match status" value="1"/>
</dbReference>
<dbReference type="InterPro" id="IPR001245">
    <property type="entry name" value="Ser-Thr/Tyr_kinase_cat_dom"/>
</dbReference>
<dbReference type="InterPro" id="IPR002011">
    <property type="entry name" value="Tyr_kinase_rcpt_2_CS"/>
</dbReference>
<comment type="function">
    <text evidence="17">Receptor with tyrosine-protein kinase activity. Functions as a pH sensing receptor which is activated by increased extracellular pH. Activates an intracellular signaling pathway that involves IRS1 and AKT1/PKB.</text>
</comment>
<keyword evidence="13" id="KW-1015">Disulfide bond</keyword>
<feature type="domain" description="Fibronectin type-III" evidence="26">
    <location>
        <begin position="486"/>
        <end position="606"/>
    </location>
</feature>
<dbReference type="GO" id="GO:0030424">
    <property type="term" value="C:axon"/>
    <property type="evidence" value="ECO:0007669"/>
    <property type="project" value="TreeGrafter"/>
</dbReference>
<dbReference type="Pfam" id="PF00757">
    <property type="entry name" value="Furin-like"/>
    <property type="match status" value="1"/>
</dbReference>
<dbReference type="PROSITE" id="PS00109">
    <property type="entry name" value="PROTEIN_KINASE_TYR"/>
    <property type="match status" value="1"/>
</dbReference>
<dbReference type="SUPFAM" id="SSF52058">
    <property type="entry name" value="L domain-like"/>
    <property type="match status" value="2"/>
</dbReference>
<accession>A0A8C4WS29</accession>
<keyword evidence="14 22" id="KW-0675">Receptor</keyword>
<keyword evidence="15" id="KW-0325">Glycoprotein</keyword>
<evidence type="ECO:0000256" key="15">
    <source>
        <dbReference type="ARBA" id="ARBA00023180"/>
    </source>
</evidence>
<evidence type="ECO:0000256" key="1">
    <source>
        <dbReference type="ARBA" id="ARBA00004479"/>
    </source>
</evidence>
<keyword evidence="28" id="KW-1185">Reference proteome</keyword>
<dbReference type="InterPro" id="IPR017441">
    <property type="entry name" value="Protein_kinase_ATP_BS"/>
</dbReference>
<dbReference type="GO" id="GO:0030036">
    <property type="term" value="P:actin cytoskeleton organization"/>
    <property type="evidence" value="ECO:0007669"/>
    <property type="project" value="Ensembl"/>
</dbReference>
<evidence type="ECO:0000256" key="9">
    <source>
        <dbReference type="ARBA" id="ARBA00022840"/>
    </source>
</evidence>
<evidence type="ECO:0000256" key="8">
    <source>
        <dbReference type="ARBA" id="ARBA00022777"/>
    </source>
</evidence>
<evidence type="ECO:0000256" key="19">
    <source>
        <dbReference type="PIRSR" id="PIRSR000620-1"/>
    </source>
</evidence>
<dbReference type="InterPro" id="IPR013783">
    <property type="entry name" value="Ig-like_fold"/>
</dbReference>
<dbReference type="InterPro" id="IPR003961">
    <property type="entry name" value="FN3_dom"/>
</dbReference>
<dbReference type="SUPFAM" id="SSF56112">
    <property type="entry name" value="Protein kinase-like (PK-like)"/>
    <property type="match status" value="1"/>
</dbReference>
<comment type="subunit">
    <text evidence="18">Probable tetramer of 2 alpha and 2 beta chains linked by disulfide bonds. The alpha chains contribute to the formation of the ligand-binding domain, while the beta chains carry the kinase domain.</text>
</comment>
<feature type="binding site" evidence="20">
    <location>
        <begin position="1134"/>
        <end position="1135"/>
    </location>
    <ligand>
        <name>ATP</name>
        <dbReference type="ChEBI" id="CHEBI:30616"/>
    </ligand>
</feature>
<dbReference type="SMART" id="SM00060">
    <property type="entry name" value="FN3"/>
    <property type="match status" value="3"/>
</dbReference>
<dbReference type="Gene3D" id="1.10.510.10">
    <property type="entry name" value="Transferase(Phosphotransferase) domain 1"/>
    <property type="match status" value="1"/>
</dbReference>
<evidence type="ECO:0000256" key="4">
    <source>
        <dbReference type="ARBA" id="ARBA00022692"/>
    </source>
</evidence>
<dbReference type="GO" id="GO:0043560">
    <property type="term" value="F:insulin receptor substrate binding"/>
    <property type="evidence" value="ECO:0007669"/>
    <property type="project" value="InterPro"/>
</dbReference>
<keyword evidence="6" id="KW-0677">Repeat</keyword>
<protein>
    <recommendedName>
        <fullName evidence="22">Tyrosine-protein kinase receptor</fullName>
        <ecNumber evidence="22">2.7.10.1</ecNumber>
    </recommendedName>
</protein>
<reference evidence="27" key="2">
    <citation type="submission" date="2025-08" db="UniProtKB">
        <authorList>
            <consortium name="Ensembl"/>
        </authorList>
    </citation>
    <scope>IDENTIFICATION</scope>
</reference>
<feature type="domain" description="Fibronectin type-III" evidence="26">
    <location>
        <begin position="831"/>
        <end position="927"/>
    </location>
</feature>
<dbReference type="GO" id="GO:0043548">
    <property type="term" value="F:phosphatidylinositol 3-kinase binding"/>
    <property type="evidence" value="ECO:0007669"/>
    <property type="project" value="InterPro"/>
</dbReference>
<comment type="similarity">
    <text evidence="22">Belongs to the protein kinase superfamily. Tyr protein kinase family. Insulin receptor subfamily.</text>
</comment>
<keyword evidence="4 22" id="KW-0812">Transmembrane</keyword>
<dbReference type="InterPro" id="IPR009030">
    <property type="entry name" value="Growth_fac_rcpt_cys_sf"/>
</dbReference>
<dbReference type="Pfam" id="PF00041">
    <property type="entry name" value="fn3"/>
    <property type="match status" value="1"/>
</dbReference>
<evidence type="ECO:0000313" key="28">
    <source>
        <dbReference type="Proteomes" id="UP000694390"/>
    </source>
</evidence>
<keyword evidence="10" id="KW-1133">Transmembrane helix</keyword>
<keyword evidence="5 24" id="KW-0732">Signal</keyword>
<dbReference type="OrthoDB" id="5809444at2759"/>
<proteinExistence type="inferred from homology"/>
<evidence type="ECO:0000256" key="20">
    <source>
        <dbReference type="PIRSR" id="PIRSR000620-2"/>
    </source>
</evidence>
<keyword evidence="12" id="KW-0829">Tyrosine-protein kinase</keyword>
<feature type="binding site" evidence="20 21">
    <location>
        <position position="1028"/>
    </location>
    <ligand>
        <name>ATP</name>
        <dbReference type="ChEBI" id="CHEBI:30616"/>
    </ligand>
</feature>
<dbReference type="Proteomes" id="UP000694390">
    <property type="component" value="Chromosome 24"/>
</dbReference>
<evidence type="ECO:0000256" key="24">
    <source>
        <dbReference type="SAM" id="SignalP"/>
    </source>
</evidence>
<evidence type="ECO:0000256" key="21">
    <source>
        <dbReference type="PROSITE-ProRule" id="PRU10141"/>
    </source>
</evidence>
<evidence type="ECO:0000256" key="16">
    <source>
        <dbReference type="ARBA" id="ARBA00051243"/>
    </source>
</evidence>
<feature type="binding site" evidence="20">
    <location>
        <begin position="1075"/>
        <end position="1081"/>
    </location>
    <ligand>
        <name>ATP</name>
        <dbReference type="ChEBI" id="CHEBI:30616"/>
    </ligand>
</feature>
<evidence type="ECO:0000313" key="27">
    <source>
        <dbReference type="Ensembl" id="ENSGEVP00005019422.1"/>
    </source>
</evidence>
<keyword evidence="3" id="KW-0808">Transferase</keyword>
<evidence type="ECO:0000256" key="11">
    <source>
        <dbReference type="ARBA" id="ARBA00023136"/>
    </source>
</evidence>
<dbReference type="PROSITE" id="PS50011">
    <property type="entry name" value="PROTEIN_KINASE_DOM"/>
    <property type="match status" value="1"/>
</dbReference>
<evidence type="ECO:0000256" key="7">
    <source>
        <dbReference type="ARBA" id="ARBA00022741"/>
    </source>
</evidence>
<dbReference type="InterPro" id="IPR016246">
    <property type="entry name" value="Tyr_kinase_insulin-like_rcpt"/>
</dbReference>
<dbReference type="FunFam" id="2.60.40.10:FF:000087">
    <property type="entry name" value="Tyrosine-protein kinase receptor"/>
    <property type="match status" value="1"/>
</dbReference>
<feature type="active site" description="Proton donor/acceptor" evidence="19">
    <location>
        <position position="1130"/>
    </location>
</feature>
<evidence type="ECO:0000259" key="25">
    <source>
        <dbReference type="PROSITE" id="PS50011"/>
    </source>
</evidence>
<feature type="signal peptide" evidence="24">
    <location>
        <begin position="1"/>
        <end position="22"/>
    </location>
</feature>
<evidence type="ECO:0000256" key="18">
    <source>
        <dbReference type="ARBA" id="ARBA00065424"/>
    </source>
</evidence>
<dbReference type="FunFam" id="3.80.20.20:FF:000001">
    <property type="entry name" value="Tyrosine-protein kinase receptor"/>
    <property type="match status" value="1"/>
</dbReference>
<dbReference type="Ensembl" id="ENSGEVT00005020401.1">
    <property type="protein sequence ID" value="ENSGEVP00005019422.1"/>
    <property type="gene ID" value="ENSGEVG00005012673.1"/>
</dbReference>
<dbReference type="SUPFAM" id="SSF49265">
    <property type="entry name" value="Fibronectin type III"/>
    <property type="match status" value="3"/>
</dbReference>
<dbReference type="PANTHER" id="PTHR24416:SF338">
    <property type="entry name" value="INSULIN RECEPTOR-RELATED PROTEIN"/>
    <property type="match status" value="1"/>
</dbReference>
<evidence type="ECO:0000256" key="22">
    <source>
        <dbReference type="RuleBase" id="RU000312"/>
    </source>
</evidence>
<dbReference type="InterPro" id="IPR036941">
    <property type="entry name" value="Rcpt_L-dom_sf"/>
</dbReference>
<dbReference type="InterPro" id="IPR006211">
    <property type="entry name" value="Furin-like_Cys-rich_dom"/>
</dbReference>
<feature type="domain" description="Protein kinase" evidence="25">
    <location>
        <begin position="994"/>
        <end position="1269"/>
    </location>
</feature>
<dbReference type="CDD" id="cd00063">
    <property type="entry name" value="FN3"/>
    <property type="match status" value="3"/>
</dbReference>
<evidence type="ECO:0000256" key="10">
    <source>
        <dbReference type="ARBA" id="ARBA00022989"/>
    </source>
</evidence>
<keyword evidence="9 20" id="KW-0067">ATP-binding</keyword>
<dbReference type="SUPFAM" id="SSF57184">
    <property type="entry name" value="Growth factor receptor domain"/>
    <property type="match status" value="1"/>
</dbReference>
<dbReference type="GO" id="GO:0005899">
    <property type="term" value="C:insulin receptor complex"/>
    <property type="evidence" value="ECO:0007669"/>
    <property type="project" value="TreeGrafter"/>
</dbReference>
<comment type="subcellular location">
    <subcellularLocation>
        <location evidence="1">Membrane</location>
        <topology evidence="1">Single-pass type I membrane protein</topology>
    </subcellularLocation>
</comment>
<dbReference type="FunFam" id="2.60.40.10:FF:000108">
    <property type="entry name" value="Tyrosine-protein kinase receptor"/>
    <property type="match status" value="1"/>
</dbReference>
<dbReference type="InterPro" id="IPR000719">
    <property type="entry name" value="Prot_kinase_dom"/>
</dbReference>
<evidence type="ECO:0000256" key="5">
    <source>
        <dbReference type="ARBA" id="ARBA00022729"/>
    </source>
</evidence>
<dbReference type="Pfam" id="PF07714">
    <property type="entry name" value="PK_Tyr_Ser-Thr"/>
    <property type="match status" value="1"/>
</dbReference>
<dbReference type="PROSITE" id="PS50853">
    <property type="entry name" value="FN3"/>
    <property type="match status" value="2"/>
</dbReference>
<evidence type="ECO:0000256" key="14">
    <source>
        <dbReference type="ARBA" id="ARBA00023170"/>
    </source>
</evidence>
<gene>
    <name evidence="27" type="primary">INSRR</name>
</gene>
<keyword evidence="8" id="KW-0418">Kinase</keyword>
<dbReference type="CDD" id="cd00064">
    <property type="entry name" value="FU"/>
    <property type="match status" value="1"/>
</dbReference>
<evidence type="ECO:0000256" key="12">
    <source>
        <dbReference type="ARBA" id="ARBA00023137"/>
    </source>
</evidence>
<dbReference type="FunFam" id="3.30.200.20:FF:000026">
    <property type="entry name" value="Tyrosine-protein kinase receptor"/>
    <property type="match status" value="1"/>
</dbReference>
<dbReference type="PROSITE" id="PS00239">
    <property type="entry name" value="RECEPTOR_TYR_KIN_II"/>
    <property type="match status" value="1"/>
</dbReference>
<dbReference type="InterPro" id="IPR036116">
    <property type="entry name" value="FN3_sf"/>
</dbReference>
<keyword evidence="11" id="KW-0472">Membrane</keyword>
<dbReference type="FunFam" id="3.80.20.20:FF:000002">
    <property type="entry name" value="Tyrosine-protein kinase receptor"/>
    <property type="match status" value="1"/>
</dbReference>
<keyword evidence="7 20" id="KW-0547">Nucleotide-binding</keyword>
<name>A0A8C4WS29_9SAUR</name>
<evidence type="ECO:0000256" key="13">
    <source>
        <dbReference type="ARBA" id="ARBA00023157"/>
    </source>
</evidence>
<dbReference type="GO" id="GO:0005524">
    <property type="term" value="F:ATP binding"/>
    <property type="evidence" value="ECO:0007669"/>
    <property type="project" value="UniProtKB-UniRule"/>
</dbReference>
<dbReference type="Gene3D" id="2.10.220.10">
    <property type="entry name" value="Hormone Receptor, Insulin-like Growth Factor Receptor 1, Chain A, domain 2"/>
    <property type="match status" value="1"/>
</dbReference>
<sequence>MRHGSGSAGCTLSTGLAWRVHALCYSFPVCSSMDIRNDVSQLRKLENCTIIEGNLQILLMFTTAAEDFCGLSFPRLIMITEYLLLFRVYGLESLRDLFPNLSVIRGTNLFFNYALVIFEMPHLRDIGLHSLTDILRGSVRIERNQELCHISTIDWGLLLLDSVENNYIVSNKQVEECADVCPGILDVEKPCVQTNVNGHLEYRCWTSSYCQKVCPCGDGIACTAAGECCHPECLGGCSRPWDSRACVACRHFHFNGHCLTSCPTRTYRYEGWRCVTAEYCASLRKVSENPRDASEFVIHHERCLSECPSGYTRNDSSIFCHKCEGLCPKECKVGTKTIDSTRAAQELAGCTYVEGNLIVNIRRGYNLASELQNSLGLIETITGFLKIKHSFALVSLSFFKNLKLIRGDSMVDGNYTLYVLDNQNLQQLWDWSHHTLSIPVGKVYFAFNPKLCLSEIYRMEEVTGTKGRQNKAEINPRTNGDRASCESRTLRFVSNITESDRIFLKWERYRPPEYRDLLSFIVYYKESTFQNVTEYVGQDACGANSWNVVDVELPLNNDQDPGVALLNLKPWTQYAIFVRAITLTTAEEGRNYGAQSEVVYVRTMPAAPTVPRDVLSMSNSSSHIIVRWKPPSQRNGNITYYLVLWQQLAEDLELYVNDYCHKGEVDERWGALSQGSTGPLAEALEQDTEERCCPCHRDSGQLQMEGEAVSFQKKFENFLHNSIIIPRTRKRRRDILAMTSSGHPLSNASSLEPPGKPPSLNLTGAGPKAQTDFRIFEDKVVRDRTVISQLRHFTEYRIDIHACNHAAHTVGCSAATFVFARTMPELEADNIPGNVTWEPASKNSVLLRWEEPKNPNGLILKYEIKYSRENEEVTTVVCVSRHRYAKYRGVHLALLQPGNYSAKVRATSLAGNGSWTGLIKFYILGPGMYPWQFHLSPAGGWLGGEALTFVLLFPPRRNNDGYPSGTLYASVNPEYFSTSDMYIPDEWEVSRDKITVIRELGQGSFGMVYEGIAQGIEKEDEETKVALKTVNELATMRERIEFLNEASVMKAFKCHHVVRLLGVVSQGQPALVIMELMTRGDLKSYLRSLRPDAENNPGLPPPSLKNMIQMAGEIADGMAYLNAKKFVHRDLAARNCMVSEDFTVKIGDFGMTRDIYETDYYRKGGKGLLPVRWMSPEALKDGIFNTHSDVWSFGVVLWEIATLAEQPYQGLSNEQVLRFVMDNGILKRPENCPEKLHELMSWCWQQNPRQRPSFTQLLESIKDDMDPTFRNISFFYSAENKRRGSCEPSDVETDNLLEEEPSTALAALRLPLATNGSPGPAVAPQKDRSCSRNCCHLNGAPYL</sequence>
<feature type="compositionally biased region" description="Polar residues" evidence="23">
    <location>
        <begin position="739"/>
        <end position="750"/>
    </location>
</feature>
<feature type="chain" id="PRO_5034109354" description="Tyrosine-protein kinase receptor" evidence="24">
    <location>
        <begin position="23"/>
        <end position="1343"/>
    </location>
</feature>
<dbReference type="GO" id="GO:0005009">
    <property type="term" value="F:insulin receptor activity"/>
    <property type="evidence" value="ECO:0007669"/>
    <property type="project" value="TreeGrafter"/>
</dbReference>
<evidence type="ECO:0000256" key="6">
    <source>
        <dbReference type="ARBA" id="ARBA00022737"/>
    </source>
</evidence>
<dbReference type="Gene3D" id="3.80.20.20">
    <property type="entry name" value="Receptor L-domain"/>
    <property type="match status" value="2"/>
</dbReference>